<dbReference type="InterPro" id="IPR050554">
    <property type="entry name" value="Met_Synthase/Corrinoid"/>
</dbReference>
<dbReference type="EMBL" id="FQZT01000023">
    <property type="protein sequence ID" value="SHJ88914.1"/>
    <property type="molecule type" value="Genomic_DNA"/>
</dbReference>
<evidence type="ECO:0000313" key="5">
    <source>
        <dbReference type="Proteomes" id="UP000184171"/>
    </source>
</evidence>
<dbReference type="Gene3D" id="1.10.1240.10">
    <property type="entry name" value="Methionine synthase domain"/>
    <property type="match status" value="1"/>
</dbReference>
<dbReference type="GO" id="GO:0031419">
    <property type="term" value="F:cobalamin binding"/>
    <property type="evidence" value="ECO:0007669"/>
    <property type="project" value="InterPro"/>
</dbReference>
<evidence type="ECO:0000256" key="1">
    <source>
        <dbReference type="ARBA" id="ARBA00022723"/>
    </source>
</evidence>
<dbReference type="GO" id="GO:0046872">
    <property type="term" value="F:metal ion binding"/>
    <property type="evidence" value="ECO:0007669"/>
    <property type="project" value="UniProtKB-KW"/>
</dbReference>
<dbReference type="GO" id="GO:0005829">
    <property type="term" value="C:cytosol"/>
    <property type="evidence" value="ECO:0007669"/>
    <property type="project" value="TreeGrafter"/>
</dbReference>
<organism evidence="4 5">
    <name type="scientific">Malonomonas rubra DSM 5091</name>
    <dbReference type="NCBI Taxonomy" id="1122189"/>
    <lineage>
        <taxon>Bacteria</taxon>
        <taxon>Pseudomonadati</taxon>
        <taxon>Thermodesulfobacteriota</taxon>
        <taxon>Desulfuromonadia</taxon>
        <taxon>Desulfuromonadales</taxon>
        <taxon>Geopsychrobacteraceae</taxon>
        <taxon>Malonomonas</taxon>
    </lineage>
</organism>
<dbReference type="GO" id="GO:0046653">
    <property type="term" value="P:tetrahydrofolate metabolic process"/>
    <property type="evidence" value="ECO:0007669"/>
    <property type="project" value="TreeGrafter"/>
</dbReference>
<dbReference type="Pfam" id="PF02310">
    <property type="entry name" value="B12-binding"/>
    <property type="match status" value="1"/>
</dbReference>
<dbReference type="InterPro" id="IPR036594">
    <property type="entry name" value="Meth_synthase_dom"/>
</dbReference>
<dbReference type="Proteomes" id="UP000184171">
    <property type="component" value="Unassembled WGS sequence"/>
</dbReference>
<dbReference type="GO" id="GO:0008705">
    <property type="term" value="F:methionine synthase activity"/>
    <property type="evidence" value="ECO:0007669"/>
    <property type="project" value="TreeGrafter"/>
</dbReference>
<protein>
    <submittedName>
        <fullName evidence="4">Methylmalonyl-CoA mutase C-terminal domain-containing protein</fullName>
    </submittedName>
</protein>
<dbReference type="AlphaFoldDB" id="A0A1M6MZS4"/>
<dbReference type="PANTHER" id="PTHR45833">
    <property type="entry name" value="METHIONINE SYNTHASE"/>
    <property type="match status" value="1"/>
</dbReference>
<gene>
    <name evidence="4" type="ORF">SAMN02745165_03454</name>
</gene>
<name>A0A1M6MZS4_MALRU</name>
<dbReference type="OrthoDB" id="5419165at2"/>
<evidence type="ECO:0000313" key="4">
    <source>
        <dbReference type="EMBL" id="SHJ88914.1"/>
    </source>
</evidence>
<accession>A0A1M6MZS4</accession>
<keyword evidence="2" id="KW-0170">Cobalt</keyword>
<dbReference type="RefSeq" id="WP_072909978.1">
    <property type="nucleotide sequence ID" value="NZ_FQZT01000023.1"/>
</dbReference>
<keyword evidence="1" id="KW-0479">Metal-binding</keyword>
<dbReference type="GO" id="GO:0050667">
    <property type="term" value="P:homocysteine metabolic process"/>
    <property type="evidence" value="ECO:0007669"/>
    <property type="project" value="TreeGrafter"/>
</dbReference>
<dbReference type="InterPro" id="IPR006158">
    <property type="entry name" value="Cobalamin-bd"/>
</dbReference>
<sequence>MLNPDQKQLLEIVFSANRQNALDFVDQWAATRSYSQALTELLEPVIREFGIEWSKGEEISLAQGYVAGKIAEDIATKAFAEFDPVKNASEKRTVIIGNIEDDYHQLGRRLLGNFLAMHGWNVVDMGNDVLAEEFVDEAVKQNARIIGASAMMYSHALNIKKVRDEIDRRGLGGKIQLAVGGAVFNENLLPIEKVGADGTALNAIEALDLFEQLWQRSLAEENI</sequence>
<keyword evidence="5" id="KW-1185">Reference proteome</keyword>
<evidence type="ECO:0000259" key="3">
    <source>
        <dbReference type="PROSITE" id="PS51332"/>
    </source>
</evidence>
<evidence type="ECO:0000256" key="2">
    <source>
        <dbReference type="ARBA" id="ARBA00023285"/>
    </source>
</evidence>
<dbReference type="Gene3D" id="3.40.50.280">
    <property type="entry name" value="Cobalamin-binding domain"/>
    <property type="match status" value="1"/>
</dbReference>
<dbReference type="PANTHER" id="PTHR45833:SF1">
    <property type="entry name" value="METHIONINE SYNTHASE"/>
    <property type="match status" value="1"/>
</dbReference>
<dbReference type="PROSITE" id="PS51332">
    <property type="entry name" value="B12_BINDING"/>
    <property type="match status" value="1"/>
</dbReference>
<reference evidence="4 5" key="1">
    <citation type="submission" date="2016-11" db="EMBL/GenBank/DDBJ databases">
        <authorList>
            <person name="Jaros S."/>
            <person name="Januszkiewicz K."/>
            <person name="Wedrychowicz H."/>
        </authorList>
    </citation>
    <scope>NUCLEOTIDE SEQUENCE [LARGE SCALE GENOMIC DNA]</scope>
    <source>
        <strain evidence="4 5">DSM 5091</strain>
    </source>
</reference>
<dbReference type="SUPFAM" id="SSF52242">
    <property type="entry name" value="Cobalamin (vitamin B12)-binding domain"/>
    <property type="match status" value="1"/>
</dbReference>
<proteinExistence type="predicted"/>
<feature type="domain" description="B12-binding" evidence="3">
    <location>
        <begin position="91"/>
        <end position="223"/>
    </location>
</feature>
<dbReference type="STRING" id="1122189.SAMN02745165_03454"/>
<dbReference type="InterPro" id="IPR036724">
    <property type="entry name" value="Cobalamin-bd_sf"/>
</dbReference>